<protein>
    <submittedName>
        <fullName evidence="1">Uncharacterized protein</fullName>
    </submittedName>
</protein>
<accession>A0A3S5BDF5</accession>
<reference evidence="1" key="1">
    <citation type="submission" date="2018-11" db="EMBL/GenBank/DDBJ databases">
        <authorList>
            <consortium name="Pathogen Informatics"/>
        </authorList>
    </citation>
    <scope>NUCLEOTIDE SEQUENCE</scope>
</reference>
<dbReference type="AlphaFoldDB" id="A0A3S5BDF5"/>
<comment type="caution">
    <text evidence="1">The sequence shown here is derived from an EMBL/GenBank/DDBJ whole genome shotgun (WGS) entry which is preliminary data.</text>
</comment>
<proteinExistence type="predicted"/>
<evidence type="ECO:0000313" key="2">
    <source>
        <dbReference type="Proteomes" id="UP000784294"/>
    </source>
</evidence>
<evidence type="ECO:0000313" key="1">
    <source>
        <dbReference type="EMBL" id="VEL20298.1"/>
    </source>
</evidence>
<dbReference type="Proteomes" id="UP000784294">
    <property type="component" value="Unassembled WGS sequence"/>
</dbReference>
<gene>
    <name evidence="1" type="ORF">PXEA_LOCUS13738</name>
</gene>
<sequence length="236" mass="25739">MSTGIRKPEGRLLVQIDLRNCSSCNCIRNEILYLLETPRPCCENKVKPPLVQPGWVQKIRVRIPLGPVANACELNRYECHLRPPCVVQGGSVRVTGLRGGKRRTGQNALQSSSKVGVPFSGYWLETAKLASQTSSSASLLTHKVFTAHWHACANKQTSRLRCILALFPRQPSLSTIHRQLVVSSCLPIRLQASAKSVHAGPGVNLVAGLVVRSRYVSKGPSSDLETAETGVILVRT</sequence>
<name>A0A3S5BDF5_9PLAT</name>
<organism evidence="1 2">
    <name type="scientific">Protopolystoma xenopodis</name>
    <dbReference type="NCBI Taxonomy" id="117903"/>
    <lineage>
        <taxon>Eukaryota</taxon>
        <taxon>Metazoa</taxon>
        <taxon>Spiralia</taxon>
        <taxon>Lophotrochozoa</taxon>
        <taxon>Platyhelminthes</taxon>
        <taxon>Monogenea</taxon>
        <taxon>Polyopisthocotylea</taxon>
        <taxon>Polystomatidea</taxon>
        <taxon>Polystomatidae</taxon>
        <taxon>Protopolystoma</taxon>
    </lineage>
</organism>
<keyword evidence="2" id="KW-1185">Reference proteome</keyword>
<dbReference type="EMBL" id="CAAALY010045776">
    <property type="protein sequence ID" value="VEL20298.1"/>
    <property type="molecule type" value="Genomic_DNA"/>
</dbReference>